<accession>A0ABV3DQZ7</accession>
<dbReference type="NCBIfam" id="NF040566">
    <property type="entry name" value="SCO2522_fam"/>
    <property type="match status" value="1"/>
</dbReference>
<dbReference type="InterPro" id="IPR049747">
    <property type="entry name" value="SCO2522-like"/>
</dbReference>
<evidence type="ECO:0000313" key="2">
    <source>
        <dbReference type="Proteomes" id="UP001551482"/>
    </source>
</evidence>
<reference evidence="1 2" key="1">
    <citation type="submission" date="2024-06" db="EMBL/GenBank/DDBJ databases">
        <title>The Natural Products Discovery Center: Release of the First 8490 Sequenced Strains for Exploring Actinobacteria Biosynthetic Diversity.</title>
        <authorList>
            <person name="Kalkreuter E."/>
            <person name="Kautsar S.A."/>
            <person name="Yang D."/>
            <person name="Bader C.D."/>
            <person name="Teijaro C.N."/>
            <person name="Fluegel L."/>
            <person name="Davis C.M."/>
            <person name="Simpson J.R."/>
            <person name="Lauterbach L."/>
            <person name="Steele A.D."/>
            <person name="Gui C."/>
            <person name="Meng S."/>
            <person name="Li G."/>
            <person name="Viehrig K."/>
            <person name="Ye F."/>
            <person name="Su P."/>
            <person name="Kiefer A.F."/>
            <person name="Nichols A."/>
            <person name="Cepeda A.J."/>
            <person name="Yan W."/>
            <person name="Fan B."/>
            <person name="Jiang Y."/>
            <person name="Adhikari A."/>
            <person name="Zheng C.-J."/>
            <person name="Schuster L."/>
            <person name="Cowan T.M."/>
            <person name="Smanski M.J."/>
            <person name="Chevrette M.G."/>
            <person name="De Carvalho L.P.S."/>
            <person name="Shen B."/>
        </authorList>
    </citation>
    <scope>NUCLEOTIDE SEQUENCE [LARGE SCALE GENOMIC DNA]</scope>
    <source>
        <strain evidence="1 2">NPDC048946</strain>
    </source>
</reference>
<dbReference type="EMBL" id="JBEZFP010000113">
    <property type="protein sequence ID" value="MEU8138176.1"/>
    <property type="molecule type" value="Genomic_DNA"/>
</dbReference>
<organism evidence="1 2">
    <name type="scientific">Streptodolium elevatio</name>
    <dbReference type="NCBI Taxonomy" id="3157996"/>
    <lineage>
        <taxon>Bacteria</taxon>
        <taxon>Bacillati</taxon>
        <taxon>Actinomycetota</taxon>
        <taxon>Actinomycetes</taxon>
        <taxon>Kitasatosporales</taxon>
        <taxon>Streptomycetaceae</taxon>
        <taxon>Streptodolium</taxon>
    </lineage>
</organism>
<comment type="caution">
    <text evidence="1">The sequence shown here is derived from an EMBL/GenBank/DDBJ whole genome shotgun (WGS) entry which is preliminary data.</text>
</comment>
<keyword evidence="2" id="KW-1185">Reference proteome</keyword>
<proteinExistence type="predicted"/>
<gene>
    <name evidence="1" type="ORF">AB0C36_32295</name>
</gene>
<sequence>MSARDSAGVRGGAGFRDGADLPYQERAETVFREWSAEEPTESIPYAHLSIELGHLYMEDFAQGPERLRRHFAAVAPWIEAARATAAPPGTRARVSTCFLVDDYFTRFATPAEVIPELLRAAEEAGLVIDYLARESGCAASAAGSGPAALLEARLVPAPVEGTNGTRPPAHDTGWLCNGVRTPHGHGAEAMAPREAWRPPREIGARNHSVFLDVELWAGDGEQRVWSCPFLAAVWQLLRLGLLRDRGAPVLPPVPWTAPEFPRDWDDLPALLRLNPAAAPFAAYRTFSVLGSRFLPIEHAVRLILGHTAVDPVVGGQAVRRAEAEGVLLPRDPTGRIAYTLLTGDGTHREASPEGGRR</sequence>
<dbReference type="Proteomes" id="UP001551482">
    <property type="component" value="Unassembled WGS sequence"/>
</dbReference>
<evidence type="ECO:0000313" key="1">
    <source>
        <dbReference type="EMBL" id="MEU8138176.1"/>
    </source>
</evidence>
<name>A0ABV3DQZ7_9ACTN</name>
<dbReference type="RefSeq" id="WP_358361133.1">
    <property type="nucleotide sequence ID" value="NZ_JBEZFP010000113.1"/>
</dbReference>
<protein>
    <submittedName>
        <fullName evidence="1">SCO2522 family protein</fullName>
    </submittedName>
</protein>